<proteinExistence type="predicted"/>
<dbReference type="EMBL" id="JAYXHS010000001">
    <property type="protein sequence ID" value="MEC5384765.1"/>
    <property type="molecule type" value="Genomic_DNA"/>
</dbReference>
<dbReference type="Proteomes" id="UP001331561">
    <property type="component" value="Unassembled WGS sequence"/>
</dbReference>
<organism evidence="1 2">
    <name type="scientific">Uliginosibacterium silvisoli</name>
    <dbReference type="NCBI Taxonomy" id="3114758"/>
    <lineage>
        <taxon>Bacteria</taxon>
        <taxon>Pseudomonadati</taxon>
        <taxon>Pseudomonadota</taxon>
        <taxon>Betaproteobacteria</taxon>
        <taxon>Rhodocyclales</taxon>
        <taxon>Zoogloeaceae</taxon>
        <taxon>Uliginosibacterium</taxon>
    </lineage>
</organism>
<name>A0ABU6K121_9RHOO</name>
<keyword evidence="2" id="KW-1185">Reference proteome</keyword>
<accession>A0ABU6K121</accession>
<sequence length="64" mass="6785">MTPSFEFFDVASSRRAYLSAADQERAGYMAEITNGSGFQPATYDNGVDLGAESATPRLATVGMS</sequence>
<gene>
    <name evidence="1" type="ORF">VVD49_03475</name>
</gene>
<reference evidence="1 2" key="1">
    <citation type="submission" date="2024-01" db="EMBL/GenBank/DDBJ databases">
        <title>Uliginosibacterium soil sp. nov.</title>
        <authorList>
            <person name="Lv Y."/>
        </authorList>
    </citation>
    <scope>NUCLEOTIDE SEQUENCE [LARGE SCALE GENOMIC DNA]</scope>
    <source>
        <strain evidence="1 2">H3</strain>
    </source>
</reference>
<evidence type="ECO:0000313" key="1">
    <source>
        <dbReference type="EMBL" id="MEC5384765.1"/>
    </source>
</evidence>
<dbReference type="RefSeq" id="WP_327597734.1">
    <property type="nucleotide sequence ID" value="NZ_JAYXHS010000001.1"/>
</dbReference>
<comment type="caution">
    <text evidence="1">The sequence shown here is derived from an EMBL/GenBank/DDBJ whole genome shotgun (WGS) entry which is preliminary data.</text>
</comment>
<evidence type="ECO:0000313" key="2">
    <source>
        <dbReference type="Proteomes" id="UP001331561"/>
    </source>
</evidence>
<protein>
    <submittedName>
        <fullName evidence="1">Uncharacterized protein</fullName>
    </submittedName>
</protein>